<dbReference type="Proteomes" id="UP001159042">
    <property type="component" value="Unassembled WGS sequence"/>
</dbReference>
<dbReference type="InterPro" id="IPR013762">
    <property type="entry name" value="Integrase-like_cat_sf"/>
</dbReference>
<evidence type="ECO:0000313" key="5">
    <source>
        <dbReference type="Proteomes" id="UP001159042"/>
    </source>
</evidence>
<organism evidence="4 5">
    <name type="scientific">Exocentrus adspersus</name>
    <dbReference type="NCBI Taxonomy" id="1586481"/>
    <lineage>
        <taxon>Eukaryota</taxon>
        <taxon>Metazoa</taxon>
        <taxon>Ecdysozoa</taxon>
        <taxon>Arthropoda</taxon>
        <taxon>Hexapoda</taxon>
        <taxon>Insecta</taxon>
        <taxon>Pterygota</taxon>
        <taxon>Neoptera</taxon>
        <taxon>Endopterygota</taxon>
        <taxon>Coleoptera</taxon>
        <taxon>Polyphaga</taxon>
        <taxon>Cucujiformia</taxon>
        <taxon>Chrysomeloidea</taxon>
        <taxon>Cerambycidae</taxon>
        <taxon>Lamiinae</taxon>
        <taxon>Acanthocinini</taxon>
        <taxon>Exocentrus</taxon>
    </lineage>
</organism>
<dbReference type="AlphaFoldDB" id="A0AAV8VIF9"/>
<protein>
    <recommendedName>
        <fullName evidence="3">Tyr recombinase domain-containing protein</fullName>
    </recommendedName>
</protein>
<comment type="caution">
    <text evidence="4">The sequence shown here is derived from an EMBL/GenBank/DDBJ whole genome shotgun (WGS) entry which is preliminary data.</text>
</comment>
<sequence length="295" mass="33751">MNADISEKSSKTKGKLIKGMRYFVNGAKTMQSKQSMKKLCWLISEMCKNSLAKYSMVKSMLMVNENIDMSKFSKAIAFLKKESVSHQSKQSKVLTREEVDRFMKEAPIETFLLIKVVVLLGISGGCRREELYNLNDADIQDTGSQLIVSINQTKTYVKRVFTVTEENFLLTFRQYRRLRPKDISGNEFFIGYRKANVSIHSIGGAPRKIAEFLKLDHSERYTGHCFRRTSSTLLANAGADVTILKRHGGWKSTFVAEKYVEESFRKSLRNSDITDKLFEGIPYMSDNVWLLGNEV</sequence>
<evidence type="ECO:0000256" key="1">
    <source>
        <dbReference type="ARBA" id="ARBA00023125"/>
    </source>
</evidence>
<dbReference type="Gene3D" id="1.10.443.10">
    <property type="entry name" value="Intergrase catalytic core"/>
    <property type="match status" value="1"/>
</dbReference>
<dbReference type="CDD" id="cd00397">
    <property type="entry name" value="DNA_BRE_C"/>
    <property type="match status" value="1"/>
</dbReference>
<dbReference type="GO" id="GO:0003677">
    <property type="term" value="F:DNA binding"/>
    <property type="evidence" value="ECO:0007669"/>
    <property type="project" value="UniProtKB-KW"/>
</dbReference>
<dbReference type="Pfam" id="PF00589">
    <property type="entry name" value="Phage_integrase"/>
    <property type="match status" value="1"/>
</dbReference>
<dbReference type="InterPro" id="IPR011010">
    <property type="entry name" value="DNA_brk_join_enz"/>
</dbReference>
<dbReference type="PANTHER" id="PTHR30349:SF41">
    <property type="entry name" value="INTEGRASE_RECOMBINASE PROTEIN MJ0367-RELATED"/>
    <property type="match status" value="1"/>
</dbReference>
<dbReference type="InterPro" id="IPR050090">
    <property type="entry name" value="Tyrosine_recombinase_XerCD"/>
</dbReference>
<keyword evidence="2" id="KW-0233">DNA recombination</keyword>
<dbReference type="SUPFAM" id="SSF56349">
    <property type="entry name" value="DNA breaking-rejoining enzymes"/>
    <property type="match status" value="1"/>
</dbReference>
<dbReference type="InterPro" id="IPR002104">
    <property type="entry name" value="Integrase_catalytic"/>
</dbReference>
<keyword evidence="5" id="KW-1185">Reference proteome</keyword>
<dbReference type="PANTHER" id="PTHR30349">
    <property type="entry name" value="PHAGE INTEGRASE-RELATED"/>
    <property type="match status" value="1"/>
</dbReference>
<evidence type="ECO:0000256" key="2">
    <source>
        <dbReference type="ARBA" id="ARBA00023172"/>
    </source>
</evidence>
<feature type="domain" description="Tyr recombinase" evidence="3">
    <location>
        <begin position="89"/>
        <end position="273"/>
    </location>
</feature>
<evidence type="ECO:0000259" key="3">
    <source>
        <dbReference type="PROSITE" id="PS51898"/>
    </source>
</evidence>
<dbReference type="GO" id="GO:0015074">
    <property type="term" value="P:DNA integration"/>
    <property type="evidence" value="ECO:0007669"/>
    <property type="project" value="InterPro"/>
</dbReference>
<evidence type="ECO:0000313" key="4">
    <source>
        <dbReference type="EMBL" id="KAJ8913974.1"/>
    </source>
</evidence>
<gene>
    <name evidence="4" type="ORF">NQ315_008966</name>
</gene>
<accession>A0AAV8VIF9</accession>
<proteinExistence type="predicted"/>
<keyword evidence="1" id="KW-0238">DNA-binding</keyword>
<dbReference type="PROSITE" id="PS51898">
    <property type="entry name" value="TYR_RECOMBINASE"/>
    <property type="match status" value="1"/>
</dbReference>
<dbReference type="GO" id="GO:0006310">
    <property type="term" value="P:DNA recombination"/>
    <property type="evidence" value="ECO:0007669"/>
    <property type="project" value="UniProtKB-KW"/>
</dbReference>
<name>A0AAV8VIF9_9CUCU</name>
<dbReference type="EMBL" id="JANEYG010000083">
    <property type="protein sequence ID" value="KAJ8913974.1"/>
    <property type="molecule type" value="Genomic_DNA"/>
</dbReference>
<reference evidence="4 5" key="1">
    <citation type="journal article" date="2023" name="Insect Mol. Biol.">
        <title>Genome sequencing provides insights into the evolution of gene families encoding plant cell wall-degrading enzymes in longhorned beetles.</title>
        <authorList>
            <person name="Shin N.R."/>
            <person name="Okamura Y."/>
            <person name="Kirsch R."/>
            <person name="Pauchet Y."/>
        </authorList>
    </citation>
    <scope>NUCLEOTIDE SEQUENCE [LARGE SCALE GENOMIC DNA]</scope>
    <source>
        <strain evidence="4">EAD_L_NR</strain>
    </source>
</reference>